<evidence type="ECO:0000313" key="3">
    <source>
        <dbReference type="Proteomes" id="UP000825890"/>
    </source>
</evidence>
<dbReference type="RefSeq" id="XP_044654381.1">
    <property type="nucleotide sequence ID" value="XM_044798446.1"/>
</dbReference>
<feature type="compositionally biased region" description="Low complexity" evidence="1">
    <location>
        <begin position="443"/>
        <end position="453"/>
    </location>
</feature>
<dbReference type="InterPro" id="IPR029063">
    <property type="entry name" value="SAM-dependent_MTases_sf"/>
</dbReference>
<feature type="region of interest" description="Disordered" evidence="1">
    <location>
        <begin position="394"/>
        <end position="568"/>
    </location>
</feature>
<feature type="compositionally biased region" description="Low complexity" evidence="1">
    <location>
        <begin position="412"/>
        <end position="428"/>
    </location>
</feature>
<keyword evidence="3" id="KW-1185">Reference proteome</keyword>
<feature type="compositionally biased region" description="Basic and acidic residues" evidence="1">
    <location>
        <begin position="287"/>
        <end position="299"/>
    </location>
</feature>
<feature type="region of interest" description="Disordered" evidence="1">
    <location>
        <begin position="833"/>
        <end position="868"/>
    </location>
</feature>
<organism evidence="2 3">
    <name type="scientific">Cercospora kikuchii</name>
    <dbReference type="NCBI Taxonomy" id="84275"/>
    <lineage>
        <taxon>Eukaryota</taxon>
        <taxon>Fungi</taxon>
        <taxon>Dikarya</taxon>
        <taxon>Ascomycota</taxon>
        <taxon>Pezizomycotina</taxon>
        <taxon>Dothideomycetes</taxon>
        <taxon>Dothideomycetidae</taxon>
        <taxon>Mycosphaerellales</taxon>
        <taxon>Mycosphaerellaceae</taxon>
        <taxon>Cercospora</taxon>
    </lineage>
</organism>
<feature type="region of interest" description="Disordered" evidence="1">
    <location>
        <begin position="1"/>
        <end position="73"/>
    </location>
</feature>
<proteinExistence type="predicted"/>
<evidence type="ECO:0000313" key="2">
    <source>
        <dbReference type="EMBL" id="GIZ39894.1"/>
    </source>
</evidence>
<comment type="caution">
    <text evidence="2">The sequence shown here is derived from an EMBL/GenBank/DDBJ whole genome shotgun (WGS) entry which is preliminary data.</text>
</comment>
<feature type="compositionally biased region" description="Polar residues" evidence="1">
    <location>
        <begin position="1155"/>
        <end position="1181"/>
    </location>
</feature>
<feature type="compositionally biased region" description="Basic and acidic residues" evidence="1">
    <location>
        <begin position="490"/>
        <end position="501"/>
    </location>
</feature>
<gene>
    <name evidence="2" type="ORF">CKM354_000325700</name>
</gene>
<feature type="compositionally biased region" description="Polar residues" evidence="1">
    <location>
        <begin position="834"/>
        <end position="857"/>
    </location>
</feature>
<feature type="region of interest" description="Disordered" evidence="1">
    <location>
        <begin position="1423"/>
        <end position="1453"/>
    </location>
</feature>
<feature type="compositionally biased region" description="Low complexity" evidence="1">
    <location>
        <begin position="606"/>
        <end position="630"/>
    </location>
</feature>
<protein>
    <recommendedName>
        <fullName evidence="4">Methyltransferase type 11 domain-containing protein</fullName>
    </recommendedName>
</protein>
<feature type="compositionally biased region" description="Polar residues" evidence="1">
    <location>
        <begin position="28"/>
        <end position="41"/>
    </location>
</feature>
<dbReference type="OrthoDB" id="5382952at2759"/>
<feature type="region of interest" description="Disordered" evidence="1">
    <location>
        <begin position="583"/>
        <end position="653"/>
    </location>
</feature>
<feature type="region of interest" description="Disordered" evidence="1">
    <location>
        <begin position="745"/>
        <end position="765"/>
    </location>
</feature>
<dbReference type="Proteomes" id="UP000825890">
    <property type="component" value="Unassembled WGS sequence"/>
</dbReference>
<feature type="compositionally biased region" description="Polar residues" evidence="1">
    <location>
        <begin position="205"/>
        <end position="217"/>
    </location>
</feature>
<feature type="compositionally biased region" description="Polar residues" evidence="1">
    <location>
        <begin position="585"/>
        <end position="605"/>
    </location>
</feature>
<evidence type="ECO:0008006" key="4">
    <source>
        <dbReference type="Google" id="ProtNLM"/>
    </source>
</evidence>
<dbReference type="GeneID" id="68288832"/>
<feature type="compositionally biased region" description="Polar residues" evidence="1">
    <location>
        <begin position="547"/>
        <end position="563"/>
    </location>
</feature>
<feature type="region of interest" description="Disordered" evidence="1">
    <location>
        <begin position="199"/>
        <end position="364"/>
    </location>
</feature>
<accession>A0A9P3C960</accession>
<feature type="compositionally biased region" description="Low complexity" evidence="1">
    <location>
        <begin position="225"/>
        <end position="254"/>
    </location>
</feature>
<reference evidence="2 3" key="1">
    <citation type="submission" date="2021-01" db="EMBL/GenBank/DDBJ databases">
        <title>Cercospora kikuchii MAFF 305040 whole genome shotgun sequence.</title>
        <authorList>
            <person name="Kashiwa T."/>
            <person name="Suzuki T."/>
        </authorList>
    </citation>
    <scope>NUCLEOTIDE SEQUENCE [LARGE SCALE GENOMIC DNA]</scope>
    <source>
        <strain evidence="2 3">MAFF 305040</strain>
    </source>
</reference>
<sequence>MSSSRTHSRDTTQQSSKHHNSRIPTKGSAENGQQNKSTQHISKLARRTVKDVGQVPVRSAGRTPTPLSMAAQKHGPDMQRFLTPVGTTAPGQVGMRTPSLVSGSSASTFDSPRSNLLRRKQSGAIDQYAAQKRSEAETLQLVIPSPQEEEDERFIPRPEADESVFGMMPPQTTLRGSAASTTPATYENLKYRNLTRDPAVYGYTPSVTPSTRYTDSPFSHVPTPSSASSYSSGLAAVASGARPRRSSSSSRTGTQIGGTGRTDEQKQSALLPVRESSTSSSNSTVRTLKEANASRRQRDASTPATPAKATVASPASGTSRATGRKKLTKEPSPSKARKKPVEVPPELAHLNVATPVSKTPTRPRRDDVAFLADLRTPAPVIQSDLPRLYTGYHKRTSSQESANLESASSLKSRFGFPPRSSSRGQSPRVDSAISPLHPALRPQQQDSAASSSQGLETKNGFRGQRKDSPAVGTASSPAKSPRFGFFSRKPKTDNKAAEKPRRLSSKGPVAGTGHEGYGRFGYRGRSASTTSSTTSRSPSSDSGTYTASLGSTTLRSSKNSRNSKGAPELDDFLKEALQPKYLRGSGSTWGQTESVPDVQGGSTRAPSSQSSVSDGGSLPSLLPSAMSNSSRPSFEHRPSFGRRNTQESSDDGFDARITNRRVNAFGAPLSTAPLSASGASLQVTAGSQARQYSLESEDEQRVSLWDRREMPMSPPHAANDYVEEEARGASVARTKSRRLRNFFQRANVTSRSTNQPKGASSYTSIKSTTPVPVAHYALMDSVPPVGLSEMEDLVSDLETARDKAMHVSYSSAEADTCEQYETYPQGSMEHLAPQQMSSLRSGSDTYSSSQADSQPVASNEGGLHQLHGAHPALPAHLDTVTLSHHTPESEQDYGPPKQPRILPFGRIPAVVSTRDRKLSDVSFSRSFAKIPKPPGSVYKQIRGMASPNGSDVLSDAAKSPWAQSIVTSPLVESNDTAIRSSADQSKAVPARQSEFITFPDRKDSQQSYLSGSSGTRSETVYLTATNAEPLQQEDIWNEYDDLMDAVALDKLPTTAFSLGRSHAQADPDVAAAAMPHLHPPPSSNPPRVELPAIPGSYINSTVLTVPQQVSRFLQPSMSPLTPDTLSAWVNEYGNRSTCTSFDRMSMLDIPTANMPMQRNSRQSAVSSRQSTGSRHSRSTSLPDVVPYGAEGGNHSLRTQNAAYRGRAEIGSHSTRHADNMRAGAFMTSKWLAFGRILFSPANNELRFASEARVLVIDGLSSDWSYYIARSYPNTEVYDMSAGSKVSTDLGWDDADASTPANFRRIPVTSLSAAFPFPKGFFNAIVLRFPTATTEHSYSACVSECRRVLRPGGYLEVAVLDLDLMNMGSQTRKAVKGLKTRMQIRDPTVCLGNLSDVLVRMVGRKGFENVQRCVVGVPAAGRVRSQDLSGSGSDSSERTLWQRSHTSSAHDGSGFLDLLNNTEEKIPDLGNNADESITKMVARIGRWWYTNCYERALLPTDQSIWSERGLLRECEKQRTSLRLLICQAQKPLQTRRRTVSV</sequence>
<dbReference type="Gene3D" id="3.40.50.150">
    <property type="entry name" value="Vaccinia Virus protein VP39"/>
    <property type="match status" value="1"/>
</dbReference>
<feature type="compositionally biased region" description="Low complexity" evidence="1">
    <location>
        <begin position="526"/>
        <end position="546"/>
    </location>
</feature>
<feature type="compositionally biased region" description="Polar residues" evidence="1">
    <location>
        <begin position="1"/>
        <end position="15"/>
    </location>
</feature>
<dbReference type="EMBL" id="BOLY01000002">
    <property type="protein sequence ID" value="GIZ39894.1"/>
    <property type="molecule type" value="Genomic_DNA"/>
</dbReference>
<evidence type="ECO:0000256" key="1">
    <source>
        <dbReference type="SAM" id="MobiDB-lite"/>
    </source>
</evidence>
<feature type="region of interest" description="Disordered" evidence="1">
    <location>
        <begin position="1155"/>
        <end position="1192"/>
    </location>
</feature>
<feature type="compositionally biased region" description="Polar residues" evidence="1">
    <location>
        <begin position="398"/>
        <end position="411"/>
    </location>
</feature>
<feature type="compositionally biased region" description="Polar residues" evidence="1">
    <location>
        <begin position="1437"/>
        <end position="1449"/>
    </location>
</feature>
<dbReference type="SUPFAM" id="SSF53335">
    <property type="entry name" value="S-adenosyl-L-methionine-dependent methyltransferases"/>
    <property type="match status" value="1"/>
</dbReference>
<name>A0A9P3C960_9PEZI</name>